<name>A0A3N1GXW5_9PSEU</name>
<dbReference type="InterPro" id="IPR023210">
    <property type="entry name" value="NADP_OxRdtase_dom"/>
</dbReference>
<dbReference type="InterPro" id="IPR036812">
    <property type="entry name" value="NAD(P)_OxRdtase_dom_sf"/>
</dbReference>
<dbReference type="RefSeq" id="WP_123741317.1">
    <property type="nucleotide sequence ID" value="NZ_RJKM01000001.1"/>
</dbReference>
<evidence type="ECO:0000256" key="1">
    <source>
        <dbReference type="ARBA" id="ARBA00023002"/>
    </source>
</evidence>
<evidence type="ECO:0000313" key="4">
    <source>
        <dbReference type="Proteomes" id="UP000268727"/>
    </source>
</evidence>
<dbReference type="PANTHER" id="PTHR43364">
    <property type="entry name" value="NADH-SPECIFIC METHYLGLYOXAL REDUCTASE-RELATED"/>
    <property type="match status" value="1"/>
</dbReference>
<evidence type="ECO:0000259" key="2">
    <source>
        <dbReference type="Pfam" id="PF00248"/>
    </source>
</evidence>
<dbReference type="GO" id="GO:0005829">
    <property type="term" value="C:cytosol"/>
    <property type="evidence" value="ECO:0007669"/>
    <property type="project" value="UniProtKB-ARBA"/>
</dbReference>
<dbReference type="Pfam" id="PF00248">
    <property type="entry name" value="Aldo_ket_red"/>
    <property type="match status" value="1"/>
</dbReference>
<keyword evidence="1" id="KW-0560">Oxidoreductase</keyword>
<dbReference type="Gene3D" id="3.20.20.100">
    <property type="entry name" value="NADP-dependent oxidoreductase domain"/>
    <property type="match status" value="1"/>
</dbReference>
<keyword evidence="4" id="KW-1185">Reference proteome</keyword>
<comment type="caution">
    <text evidence="3">The sequence shown here is derived from an EMBL/GenBank/DDBJ whole genome shotgun (WGS) entry which is preliminary data.</text>
</comment>
<gene>
    <name evidence="3" type="ORF">EDD40_0336</name>
</gene>
<dbReference type="CDD" id="cd19080">
    <property type="entry name" value="AKR_AKR9A_9B"/>
    <property type="match status" value="1"/>
</dbReference>
<sequence length="363" mass="39130">MALDDYFLLGRSGLRVSRLALGTMNFGTGGFHAAYGKTEDEARPIFRRYLEEGGNLIDTADFYTAGESETIIGRLVAEAGVRDRVVLTTKAANSVDPGDPNAGGNGRKHLVRAVEASLRRLGTDHVDLFLLHTWDRITPVEEVLRTFDDLARAGKIRHAGLSDVPAWHAARAQTLAEAHSLTPVISLQLPYSLVDRAIEAEHVPVGQELGLGVTAWSPLGGGFLTGKYRHSDAGLTGEGRLAGAASSWTARQWELLEVVEAAADELGVTMAQVALNWVANRPGIGAAIVGASSAEQLGASVAALDFELPAHLRAELDRASAEPPASVYRMFTPDYQEWLVSPRVKVGDKPPGYRPVVRNWVQR</sequence>
<dbReference type="GO" id="GO:0016491">
    <property type="term" value="F:oxidoreductase activity"/>
    <property type="evidence" value="ECO:0007669"/>
    <property type="project" value="UniProtKB-KW"/>
</dbReference>
<dbReference type="InterPro" id="IPR050523">
    <property type="entry name" value="AKR_Detox_Biosynth"/>
</dbReference>
<dbReference type="AlphaFoldDB" id="A0A3N1GXW5"/>
<organism evidence="3 4">
    <name type="scientific">Saccharothrix texasensis</name>
    <dbReference type="NCBI Taxonomy" id="103734"/>
    <lineage>
        <taxon>Bacteria</taxon>
        <taxon>Bacillati</taxon>
        <taxon>Actinomycetota</taxon>
        <taxon>Actinomycetes</taxon>
        <taxon>Pseudonocardiales</taxon>
        <taxon>Pseudonocardiaceae</taxon>
        <taxon>Saccharothrix</taxon>
    </lineage>
</organism>
<dbReference type="Proteomes" id="UP000268727">
    <property type="component" value="Unassembled WGS sequence"/>
</dbReference>
<proteinExistence type="predicted"/>
<protein>
    <submittedName>
        <fullName evidence="3">Aryl-alcohol dehydrogenase-like predicted oxidoreductase</fullName>
    </submittedName>
</protein>
<reference evidence="3 4" key="1">
    <citation type="submission" date="2018-11" db="EMBL/GenBank/DDBJ databases">
        <title>Sequencing the genomes of 1000 actinobacteria strains.</title>
        <authorList>
            <person name="Klenk H.-P."/>
        </authorList>
    </citation>
    <scope>NUCLEOTIDE SEQUENCE [LARGE SCALE GENOMIC DNA]</scope>
    <source>
        <strain evidence="3 4">DSM 44231</strain>
    </source>
</reference>
<accession>A0A3N1GXW5</accession>
<feature type="domain" description="NADP-dependent oxidoreductase" evidence="2">
    <location>
        <begin position="18"/>
        <end position="319"/>
    </location>
</feature>
<evidence type="ECO:0000313" key="3">
    <source>
        <dbReference type="EMBL" id="ROP35115.1"/>
    </source>
</evidence>
<dbReference type="OrthoDB" id="9768793at2"/>
<dbReference type="FunFam" id="3.20.20.100:FF:000004">
    <property type="entry name" value="Oxidoreductase, aldo/keto reductase"/>
    <property type="match status" value="1"/>
</dbReference>
<dbReference type="EMBL" id="RJKM01000001">
    <property type="protein sequence ID" value="ROP35115.1"/>
    <property type="molecule type" value="Genomic_DNA"/>
</dbReference>
<dbReference type="SUPFAM" id="SSF51430">
    <property type="entry name" value="NAD(P)-linked oxidoreductase"/>
    <property type="match status" value="1"/>
</dbReference>
<dbReference type="PANTHER" id="PTHR43364:SF4">
    <property type="entry name" value="NAD(P)-LINKED OXIDOREDUCTASE SUPERFAMILY PROTEIN"/>
    <property type="match status" value="1"/>
</dbReference>